<comment type="subunit">
    <text evidence="4">UreD, UreF and UreG form a complex that acts as a GTP-hydrolysis-dependent molecular chaperone, activating the urease apoprotein by helping to assemble the nickel containing metallocenter of UreC. The UreE protein probably delivers the nickel.</text>
</comment>
<comment type="subcellular location">
    <subcellularLocation>
        <location evidence="4">Cytoplasm</location>
    </subcellularLocation>
</comment>
<dbReference type="Proteomes" id="UP000280792">
    <property type="component" value="Unassembled WGS sequence"/>
</dbReference>
<sequence>MNAITALPGESADNSLGVDRQWLASLELGFERRNGRTALHHLLHQGPLRVQKPFYPEGECCHVYLLHPPGGLVSGDQLAIDIELGTDSHSLITTPSAGKIYKGDSNDVAQQQALVARVGEGAALEWLPQETILFDGAQGRTRTRIELSGDARFIGWELVSLGRPASAERFERGSLLQQVSLYRDGRPLLLEKQELLAGSELANRAWGLDGRVVAGSAWASGFVSEPLELVDALRELASDDPDARYAISYRRDVLCVRYLGNEMEAARHYFTEAWHCIRPALLQREGAIPRIWLT</sequence>
<evidence type="ECO:0000256" key="1">
    <source>
        <dbReference type="ARBA" id="ARBA00007177"/>
    </source>
</evidence>
<evidence type="ECO:0000313" key="6">
    <source>
        <dbReference type="Proteomes" id="UP000280792"/>
    </source>
</evidence>
<accession>A0A3P3VQX5</accession>
<evidence type="ECO:0000313" key="5">
    <source>
        <dbReference type="EMBL" id="RRJ84368.1"/>
    </source>
</evidence>
<dbReference type="PANTHER" id="PTHR33643:SF1">
    <property type="entry name" value="UREASE ACCESSORY PROTEIN D"/>
    <property type="match status" value="1"/>
</dbReference>
<dbReference type="Pfam" id="PF01774">
    <property type="entry name" value="UreD"/>
    <property type="match status" value="1"/>
</dbReference>
<keyword evidence="6" id="KW-1185">Reference proteome</keyword>
<keyword evidence="4" id="KW-0963">Cytoplasm</keyword>
<dbReference type="GO" id="GO:0005737">
    <property type="term" value="C:cytoplasm"/>
    <property type="evidence" value="ECO:0007669"/>
    <property type="project" value="UniProtKB-SubCell"/>
</dbReference>
<dbReference type="AlphaFoldDB" id="A0A3P3VQX5"/>
<comment type="similarity">
    <text evidence="1 4">Belongs to the UreD family.</text>
</comment>
<reference evidence="5 6" key="1">
    <citation type="submission" date="2018-08" db="EMBL/GenBank/DDBJ databases">
        <authorList>
            <person name="Khan S.A."/>
        </authorList>
    </citation>
    <scope>NUCLEOTIDE SEQUENCE [LARGE SCALE GENOMIC DNA]</scope>
    <source>
        <strain evidence="5 6">GTF-13</strain>
    </source>
</reference>
<comment type="caution">
    <text evidence="5">The sequence shown here is derived from an EMBL/GenBank/DDBJ whole genome shotgun (WGS) entry which is preliminary data.</text>
</comment>
<keyword evidence="3 4" id="KW-0143">Chaperone</keyword>
<evidence type="ECO:0000256" key="3">
    <source>
        <dbReference type="ARBA" id="ARBA00023186"/>
    </source>
</evidence>
<dbReference type="RefSeq" id="WP_125014797.1">
    <property type="nucleotide sequence ID" value="NZ_QWEZ01000001.1"/>
</dbReference>
<dbReference type="InterPro" id="IPR002669">
    <property type="entry name" value="UreD"/>
</dbReference>
<proteinExistence type="inferred from homology"/>
<dbReference type="PANTHER" id="PTHR33643">
    <property type="entry name" value="UREASE ACCESSORY PROTEIN D"/>
    <property type="match status" value="1"/>
</dbReference>
<name>A0A3P3VQX5_9GAMM</name>
<evidence type="ECO:0000256" key="2">
    <source>
        <dbReference type="ARBA" id="ARBA00022988"/>
    </source>
</evidence>
<protein>
    <recommendedName>
        <fullName evidence="4">Urease accessory protein UreD</fullName>
    </recommendedName>
</protein>
<gene>
    <name evidence="4" type="primary">ureD</name>
    <name evidence="5" type="ORF">D0544_04475</name>
</gene>
<organism evidence="5 6">
    <name type="scientific">Aestuariirhabdus litorea</name>
    <dbReference type="NCBI Taxonomy" id="2528527"/>
    <lineage>
        <taxon>Bacteria</taxon>
        <taxon>Pseudomonadati</taxon>
        <taxon>Pseudomonadota</taxon>
        <taxon>Gammaproteobacteria</taxon>
        <taxon>Oceanospirillales</taxon>
        <taxon>Aestuariirhabdaceae</taxon>
        <taxon>Aestuariirhabdus</taxon>
    </lineage>
</organism>
<keyword evidence="2 4" id="KW-0996">Nickel insertion</keyword>
<dbReference type="EMBL" id="QWEZ01000001">
    <property type="protein sequence ID" value="RRJ84368.1"/>
    <property type="molecule type" value="Genomic_DNA"/>
</dbReference>
<dbReference type="GO" id="GO:0016151">
    <property type="term" value="F:nickel cation binding"/>
    <property type="evidence" value="ECO:0007669"/>
    <property type="project" value="UniProtKB-UniRule"/>
</dbReference>
<reference evidence="5 6" key="2">
    <citation type="submission" date="2018-12" db="EMBL/GenBank/DDBJ databases">
        <title>Simiduia agarivorans gen. nov., sp. nov., a marine, agarolytic bacterium isolated from shallow coastal water from Keelung, Taiwan.</title>
        <authorList>
            <person name="Shieh W.Y."/>
        </authorList>
    </citation>
    <scope>NUCLEOTIDE SEQUENCE [LARGE SCALE GENOMIC DNA]</scope>
    <source>
        <strain evidence="5 6">GTF-13</strain>
    </source>
</reference>
<comment type="function">
    <text evidence="4">Required for maturation of urease via the functional incorporation of the urease nickel metallocenter.</text>
</comment>
<dbReference type="HAMAP" id="MF_01384">
    <property type="entry name" value="UreD"/>
    <property type="match status" value="1"/>
</dbReference>
<evidence type="ECO:0000256" key="4">
    <source>
        <dbReference type="HAMAP-Rule" id="MF_01384"/>
    </source>
</evidence>